<evidence type="ECO:0000256" key="6">
    <source>
        <dbReference type="SAM" id="Coils"/>
    </source>
</evidence>
<reference evidence="8" key="1">
    <citation type="journal article" date="2025" name="Foods">
        <title>Unveiling the Microbial Signatures of Arabica Coffee Cherries: Insights into Ripeness Specific Diversity, Functional Traits, and Implications for Quality and Safety.</title>
        <authorList>
            <consortium name="RefSeq"/>
            <person name="Tenea G.N."/>
            <person name="Cifuentes V."/>
            <person name="Reyes P."/>
            <person name="Cevallos-Vallejos M."/>
        </authorList>
    </citation>
    <scope>NUCLEOTIDE SEQUENCE [LARGE SCALE GENOMIC DNA]</scope>
</reference>
<dbReference type="GO" id="GO:0031347">
    <property type="term" value="P:regulation of defense response"/>
    <property type="evidence" value="ECO:0007669"/>
    <property type="project" value="UniProtKB-ARBA"/>
</dbReference>
<keyword evidence="5" id="KW-0539">Nucleus</keyword>
<dbReference type="PANTHER" id="PTHR31429:SF76">
    <property type="entry name" value="WRKY FAMILY TRANSCRIPTION FACTOR-RELATED"/>
    <property type="match status" value="1"/>
</dbReference>
<name>A0A6P6TS06_COFAR</name>
<sequence>MDTILEEECLAFDLNTAPARKAFDSLKPDFEDGHDLVLDESKSTSGKEEPDDLIDQLNQMKSENRKLKEMLIDLSENYNTLQNHLVDLVQKYSGDQLTKSKKRKFEAQNSFNSYANEGWNDSLSEAEGSPKRPKEIRTHISRVHVRVDPSDTSLVVKDGYHWRKYGQKVTKDNPSPRAYYKCSFAPSCQVKKKVQRSVGDPSILVATYEGEHNHQHPLRDEMLVSSAVHGADAAALSSSLKCLEFSSGPKEAVDFMDPGLRHKFQRSVPEMESNSVQQLMVEQMASSLTRNASFTAALAAAISGRLLSHDSEQEK</sequence>
<keyword evidence="6" id="KW-0175">Coiled coil</keyword>
<dbReference type="InterPro" id="IPR044810">
    <property type="entry name" value="WRKY_plant"/>
</dbReference>
<evidence type="ECO:0000256" key="4">
    <source>
        <dbReference type="ARBA" id="ARBA00023163"/>
    </source>
</evidence>
<reference evidence="9" key="2">
    <citation type="submission" date="2025-08" db="UniProtKB">
        <authorList>
            <consortium name="RefSeq"/>
        </authorList>
    </citation>
    <scope>IDENTIFICATION</scope>
    <source>
        <tissue evidence="9">Leaves</tissue>
    </source>
</reference>
<dbReference type="InterPro" id="IPR036576">
    <property type="entry name" value="WRKY_dom_sf"/>
</dbReference>
<dbReference type="GO" id="GO:0009751">
    <property type="term" value="P:response to salicylic acid"/>
    <property type="evidence" value="ECO:0007669"/>
    <property type="project" value="UniProtKB-ARBA"/>
</dbReference>
<keyword evidence="8" id="KW-1185">Reference proteome</keyword>
<feature type="coiled-coil region" evidence="6">
    <location>
        <begin position="57"/>
        <end position="91"/>
    </location>
</feature>
<evidence type="ECO:0000256" key="1">
    <source>
        <dbReference type="ARBA" id="ARBA00004123"/>
    </source>
</evidence>
<dbReference type="GeneID" id="113703561"/>
<feature type="domain" description="WRKY" evidence="7">
    <location>
        <begin position="151"/>
        <end position="217"/>
    </location>
</feature>
<comment type="subcellular location">
    <subcellularLocation>
        <location evidence="1">Nucleus</location>
    </subcellularLocation>
</comment>
<organism evidence="8 9">
    <name type="scientific">Coffea arabica</name>
    <name type="common">Arabian coffee</name>
    <dbReference type="NCBI Taxonomy" id="13443"/>
    <lineage>
        <taxon>Eukaryota</taxon>
        <taxon>Viridiplantae</taxon>
        <taxon>Streptophyta</taxon>
        <taxon>Embryophyta</taxon>
        <taxon>Tracheophyta</taxon>
        <taxon>Spermatophyta</taxon>
        <taxon>Magnoliopsida</taxon>
        <taxon>eudicotyledons</taxon>
        <taxon>Gunneridae</taxon>
        <taxon>Pentapetalae</taxon>
        <taxon>asterids</taxon>
        <taxon>lamiids</taxon>
        <taxon>Gentianales</taxon>
        <taxon>Rubiaceae</taxon>
        <taxon>Ixoroideae</taxon>
        <taxon>Gardenieae complex</taxon>
        <taxon>Bertiereae - Coffeeae clade</taxon>
        <taxon>Coffeeae</taxon>
        <taxon>Coffea</taxon>
    </lineage>
</organism>
<dbReference type="PROSITE" id="PS50811">
    <property type="entry name" value="WRKY"/>
    <property type="match status" value="1"/>
</dbReference>
<evidence type="ECO:0000259" key="7">
    <source>
        <dbReference type="PROSITE" id="PS50811"/>
    </source>
</evidence>
<dbReference type="AlphaFoldDB" id="A0A6P6TS06"/>
<evidence type="ECO:0000313" key="8">
    <source>
        <dbReference type="Proteomes" id="UP001652660"/>
    </source>
</evidence>
<keyword evidence="4" id="KW-0804">Transcription</keyword>
<accession>A0A6P6TS06</accession>
<evidence type="ECO:0000313" key="9">
    <source>
        <dbReference type="RefSeq" id="XP_027080762.1"/>
    </source>
</evidence>
<dbReference type="GO" id="GO:0050832">
    <property type="term" value="P:defense response to fungus"/>
    <property type="evidence" value="ECO:0007669"/>
    <property type="project" value="UniProtKB-ARBA"/>
</dbReference>
<dbReference type="SMART" id="SM00774">
    <property type="entry name" value="WRKY"/>
    <property type="match status" value="1"/>
</dbReference>
<dbReference type="Proteomes" id="UP001652660">
    <property type="component" value="Chromosome 8e"/>
</dbReference>
<keyword evidence="2" id="KW-0805">Transcription regulation</keyword>
<protein>
    <submittedName>
        <fullName evidence="9">Probable WRKY transcription factor 40</fullName>
    </submittedName>
</protein>
<evidence type="ECO:0000256" key="5">
    <source>
        <dbReference type="ARBA" id="ARBA00023242"/>
    </source>
</evidence>
<dbReference type="GO" id="GO:0042742">
    <property type="term" value="P:defense response to bacterium"/>
    <property type="evidence" value="ECO:0007669"/>
    <property type="project" value="UniProtKB-ARBA"/>
</dbReference>
<dbReference type="Pfam" id="PF03106">
    <property type="entry name" value="WRKY"/>
    <property type="match status" value="1"/>
</dbReference>
<proteinExistence type="predicted"/>
<dbReference type="GO" id="GO:0043565">
    <property type="term" value="F:sequence-specific DNA binding"/>
    <property type="evidence" value="ECO:0007669"/>
    <property type="project" value="InterPro"/>
</dbReference>
<dbReference type="PANTHER" id="PTHR31429">
    <property type="entry name" value="WRKY TRANSCRIPTION FACTOR 36-RELATED"/>
    <property type="match status" value="1"/>
</dbReference>
<dbReference type="Gene3D" id="2.20.25.80">
    <property type="entry name" value="WRKY domain"/>
    <property type="match status" value="1"/>
</dbReference>
<keyword evidence="3" id="KW-0238">DNA-binding</keyword>
<dbReference type="OrthoDB" id="1879341at2759"/>
<dbReference type="InterPro" id="IPR003657">
    <property type="entry name" value="WRKY_dom"/>
</dbReference>
<dbReference type="RefSeq" id="XP_027080762.1">
    <property type="nucleotide sequence ID" value="XM_027224961.2"/>
</dbReference>
<evidence type="ECO:0000256" key="2">
    <source>
        <dbReference type="ARBA" id="ARBA00023015"/>
    </source>
</evidence>
<dbReference type="SUPFAM" id="SSF118290">
    <property type="entry name" value="WRKY DNA-binding domain"/>
    <property type="match status" value="1"/>
</dbReference>
<dbReference type="GO" id="GO:0002237">
    <property type="term" value="P:response to molecule of bacterial origin"/>
    <property type="evidence" value="ECO:0007669"/>
    <property type="project" value="UniProtKB-ARBA"/>
</dbReference>
<gene>
    <name evidence="9" type="primary">LOC113703561</name>
</gene>
<dbReference type="FunFam" id="2.20.25.80:FF:000008">
    <property type="entry name" value="WRKY transcription factor 40"/>
    <property type="match status" value="1"/>
</dbReference>
<evidence type="ECO:0000256" key="3">
    <source>
        <dbReference type="ARBA" id="ARBA00023125"/>
    </source>
</evidence>
<dbReference type="GO" id="GO:0005634">
    <property type="term" value="C:nucleus"/>
    <property type="evidence" value="ECO:0007669"/>
    <property type="project" value="UniProtKB-SubCell"/>
</dbReference>
<dbReference type="GO" id="GO:0003700">
    <property type="term" value="F:DNA-binding transcription factor activity"/>
    <property type="evidence" value="ECO:0007669"/>
    <property type="project" value="InterPro"/>
</dbReference>